<feature type="region of interest" description="Disordered" evidence="1">
    <location>
        <begin position="54"/>
        <end position="97"/>
    </location>
</feature>
<name>A0A3M0JD59_HIRRU</name>
<sequence>METQTFSFLDLLKSTHTDNSTGSKNSHHKEFSLLTEKGGLGHPGVVEEIALQGHTKGIFKPPGLPSSAKGKKAKPDTQHRELQLGLPKPGTPDRMTNDTLPYKGAWEEDGFIRDKILKSQKMDLTVLLPAFLNH</sequence>
<protein>
    <submittedName>
        <fullName evidence="2">Uncharacterized protein</fullName>
    </submittedName>
</protein>
<evidence type="ECO:0000313" key="3">
    <source>
        <dbReference type="Proteomes" id="UP000269221"/>
    </source>
</evidence>
<gene>
    <name evidence="2" type="ORF">DUI87_26911</name>
</gene>
<dbReference type="EMBL" id="QRBI01000172">
    <property type="protein sequence ID" value="RMB96843.1"/>
    <property type="molecule type" value="Genomic_DNA"/>
</dbReference>
<organism evidence="2 3">
    <name type="scientific">Hirundo rustica rustica</name>
    <dbReference type="NCBI Taxonomy" id="333673"/>
    <lineage>
        <taxon>Eukaryota</taxon>
        <taxon>Metazoa</taxon>
        <taxon>Chordata</taxon>
        <taxon>Craniata</taxon>
        <taxon>Vertebrata</taxon>
        <taxon>Euteleostomi</taxon>
        <taxon>Archelosauria</taxon>
        <taxon>Archosauria</taxon>
        <taxon>Dinosauria</taxon>
        <taxon>Saurischia</taxon>
        <taxon>Theropoda</taxon>
        <taxon>Coelurosauria</taxon>
        <taxon>Aves</taxon>
        <taxon>Neognathae</taxon>
        <taxon>Neoaves</taxon>
        <taxon>Telluraves</taxon>
        <taxon>Australaves</taxon>
        <taxon>Passeriformes</taxon>
        <taxon>Sylvioidea</taxon>
        <taxon>Hirundinidae</taxon>
        <taxon>Hirundo</taxon>
    </lineage>
</organism>
<evidence type="ECO:0000256" key="1">
    <source>
        <dbReference type="SAM" id="MobiDB-lite"/>
    </source>
</evidence>
<accession>A0A3M0JD59</accession>
<evidence type="ECO:0000313" key="2">
    <source>
        <dbReference type="EMBL" id="RMB96843.1"/>
    </source>
</evidence>
<feature type="compositionally biased region" description="Basic and acidic residues" evidence="1">
    <location>
        <begin position="73"/>
        <end position="82"/>
    </location>
</feature>
<dbReference type="Proteomes" id="UP000269221">
    <property type="component" value="Unassembled WGS sequence"/>
</dbReference>
<comment type="caution">
    <text evidence="2">The sequence shown here is derived from an EMBL/GenBank/DDBJ whole genome shotgun (WGS) entry which is preliminary data.</text>
</comment>
<dbReference type="AlphaFoldDB" id="A0A3M0JD59"/>
<keyword evidence="3" id="KW-1185">Reference proteome</keyword>
<reference evidence="2 3" key="1">
    <citation type="submission" date="2018-07" db="EMBL/GenBank/DDBJ databases">
        <title>A high quality draft genome assembly of the barn swallow (H. rustica rustica).</title>
        <authorList>
            <person name="Formenti G."/>
            <person name="Chiara M."/>
            <person name="Poveda L."/>
            <person name="Francoijs K.-J."/>
            <person name="Bonisoli-Alquati A."/>
            <person name="Canova L."/>
            <person name="Gianfranceschi L."/>
            <person name="Horner D.S."/>
            <person name="Saino N."/>
        </authorList>
    </citation>
    <scope>NUCLEOTIDE SEQUENCE [LARGE SCALE GENOMIC DNA]</scope>
    <source>
        <strain evidence="2">Chelidonia</strain>
        <tissue evidence="2">Blood</tissue>
    </source>
</reference>
<proteinExistence type="predicted"/>